<keyword evidence="5 7" id="KW-1133">Transmembrane helix</keyword>
<feature type="transmembrane region" description="Helical" evidence="7">
    <location>
        <begin position="76"/>
        <end position="96"/>
    </location>
</feature>
<evidence type="ECO:0000313" key="10">
    <source>
        <dbReference type="Proteomes" id="UP000481872"/>
    </source>
</evidence>
<dbReference type="PANTHER" id="PTHR43731">
    <property type="entry name" value="RHOMBOID PROTEASE"/>
    <property type="match status" value="1"/>
</dbReference>
<dbReference type="GO" id="GO:0004252">
    <property type="term" value="F:serine-type endopeptidase activity"/>
    <property type="evidence" value="ECO:0007669"/>
    <property type="project" value="InterPro"/>
</dbReference>
<accession>A0A6M0H4D5</accession>
<reference evidence="9 10" key="1">
    <citation type="submission" date="2020-02" db="EMBL/GenBank/DDBJ databases">
        <title>Genome assembly of a novel Clostridium senegalense strain.</title>
        <authorList>
            <person name="Gupta T.B."/>
            <person name="Jauregui R."/>
            <person name="Maclean P."/>
            <person name="Nawarathana A."/>
            <person name="Brightwell G."/>
        </authorList>
    </citation>
    <scope>NUCLEOTIDE SEQUENCE [LARGE SCALE GENOMIC DNA]</scope>
    <source>
        <strain evidence="9 10">AGRFS4</strain>
    </source>
</reference>
<dbReference type="RefSeq" id="WP_061995544.1">
    <property type="nucleotide sequence ID" value="NZ_JAAGPU010000012.1"/>
</dbReference>
<gene>
    <name evidence="9" type="ORF">G3M99_07725</name>
</gene>
<dbReference type="Proteomes" id="UP000481872">
    <property type="component" value="Unassembled WGS sequence"/>
</dbReference>
<comment type="similarity">
    <text evidence="2">Belongs to the peptidase S54 family.</text>
</comment>
<organism evidence="9 10">
    <name type="scientific">Clostridium senegalense</name>
    <dbReference type="NCBI Taxonomy" id="1465809"/>
    <lineage>
        <taxon>Bacteria</taxon>
        <taxon>Bacillati</taxon>
        <taxon>Bacillota</taxon>
        <taxon>Clostridia</taxon>
        <taxon>Eubacteriales</taxon>
        <taxon>Clostridiaceae</taxon>
        <taxon>Clostridium</taxon>
    </lineage>
</organism>
<evidence type="ECO:0000256" key="4">
    <source>
        <dbReference type="ARBA" id="ARBA00022801"/>
    </source>
</evidence>
<keyword evidence="6 7" id="KW-0472">Membrane</keyword>
<evidence type="ECO:0000256" key="3">
    <source>
        <dbReference type="ARBA" id="ARBA00022692"/>
    </source>
</evidence>
<evidence type="ECO:0000256" key="6">
    <source>
        <dbReference type="ARBA" id="ARBA00023136"/>
    </source>
</evidence>
<sequence length="216" mass="23683">MKVNKEQVLENFKKGPSVTYLLIMINIIMYIITAFTSFYYFHGGILNIDTRAIIVLGGMVNLLVKNGEYYRLFTAGFLHASVLHLTLNMIALNAIGSIVEKILGKGKFIIIYILSLMFASYGSYVVANVKLGVGISVGASGAIFGLLGSLLIIVFLNKKIFGKTVLRGITEVIVVNLLIGFFVPNIDITAHIIGGIVGAIITFIIIIIERKKLRKQ</sequence>
<keyword evidence="3 7" id="KW-0812">Transmembrane</keyword>
<protein>
    <submittedName>
        <fullName evidence="9">Rhomboid family intramembrane serine protease</fullName>
    </submittedName>
</protein>
<evidence type="ECO:0000256" key="2">
    <source>
        <dbReference type="ARBA" id="ARBA00009045"/>
    </source>
</evidence>
<feature type="transmembrane region" description="Helical" evidence="7">
    <location>
        <begin position="108"/>
        <end position="127"/>
    </location>
</feature>
<dbReference type="EMBL" id="JAAGPU010000012">
    <property type="protein sequence ID" value="NEU04741.1"/>
    <property type="molecule type" value="Genomic_DNA"/>
</dbReference>
<evidence type="ECO:0000259" key="8">
    <source>
        <dbReference type="Pfam" id="PF01694"/>
    </source>
</evidence>
<dbReference type="GO" id="GO:0016020">
    <property type="term" value="C:membrane"/>
    <property type="evidence" value="ECO:0007669"/>
    <property type="project" value="UniProtKB-SubCell"/>
</dbReference>
<comment type="subcellular location">
    <subcellularLocation>
        <location evidence="1">Membrane</location>
        <topology evidence="1">Multi-pass membrane protein</topology>
    </subcellularLocation>
</comment>
<dbReference type="InterPro" id="IPR022764">
    <property type="entry name" value="Peptidase_S54_rhomboid_dom"/>
</dbReference>
<feature type="transmembrane region" description="Helical" evidence="7">
    <location>
        <begin position="20"/>
        <end position="41"/>
    </location>
</feature>
<evidence type="ECO:0000256" key="1">
    <source>
        <dbReference type="ARBA" id="ARBA00004141"/>
    </source>
</evidence>
<dbReference type="Pfam" id="PF01694">
    <property type="entry name" value="Rhomboid"/>
    <property type="match status" value="1"/>
</dbReference>
<dbReference type="Gene3D" id="1.20.1540.10">
    <property type="entry name" value="Rhomboid-like"/>
    <property type="match status" value="1"/>
</dbReference>
<dbReference type="InterPro" id="IPR050925">
    <property type="entry name" value="Rhomboid_protease_S54"/>
</dbReference>
<keyword evidence="4" id="KW-0378">Hydrolase</keyword>
<dbReference type="GO" id="GO:0006508">
    <property type="term" value="P:proteolysis"/>
    <property type="evidence" value="ECO:0007669"/>
    <property type="project" value="UniProtKB-KW"/>
</dbReference>
<evidence type="ECO:0000256" key="7">
    <source>
        <dbReference type="SAM" id="Phobius"/>
    </source>
</evidence>
<name>A0A6M0H4D5_9CLOT</name>
<evidence type="ECO:0000313" key="9">
    <source>
        <dbReference type="EMBL" id="NEU04741.1"/>
    </source>
</evidence>
<feature type="transmembrane region" description="Helical" evidence="7">
    <location>
        <begin position="133"/>
        <end position="157"/>
    </location>
</feature>
<feature type="transmembrane region" description="Helical" evidence="7">
    <location>
        <begin position="188"/>
        <end position="208"/>
    </location>
</feature>
<keyword evidence="9" id="KW-0645">Protease</keyword>
<feature type="domain" description="Peptidase S54 rhomboid" evidence="8">
    <location>
        <begin position="67"/>
        <end position="206"/>
    </location>
</feature>
<dbReference type="InterPro" id="IPR035952">
    <property type="entry name" value="Rhomboid-like_sf"/>
</dbReference>
<dbReference type="AlphaFoldDB" id="A0A6M0H4D5"/>
<dbReference type="SUPFAM" id="SSF144091">
    <property type="entry name" value="Rhomboid-like"/>
    <property type="match status" value="1"/>
</dbReference>
<proteinExistence type="inferred from homology"/>
<comment type="caution">
    <text evidence="9">The sequence shown here is derived from an EMBL/GenBank/DDBJ whole genome shotgun (WGS) entry which is preliminary data.</text>
</comment>
<keyword evidence="10" id="KW-1185">Reference proteome</keyword>
<evidence type="ECO:0000256" key="5">
    <source>
        <dbReference type="ARBA" id="ARBA00022989"/>
    </source>
</evidence>
<feature type="transmembrane region" description="Helical" evidence="7">
    <location>
        <begin position="164"/>
        <end position="182"/>
    </location>
</feature>
<dbReference type="PANTHER" id="PTHR43731:SF14">
    <property type="entry name" value="PRESENILIN-ASSOCIATED RHOMBOID-LIKE PROTEIN, MITOCHONDRIAL"/>
    <property type="match status" value="1"/>
</dbReference>